<dbReference type="EMBL" id="JBBKAI010000002">
    <property type="protein sequence ID" value="MEJ8662070.1"/>
    <property type="molecule type" value="Genomic_DNA"/>
</dbReference>
<comment type="caution">
    <text evidence="1">The sequence shown here is derived from an EMBL/GenBank/DDBJ whole genome shotgun (WGS) entry which is preliminary data.</text>
</comment>
<gene>
    <name evidence="1" type="ORF">WKI58_37225</name>
</gene>
<organism evidence="1 2">
    <name type="scientific">Streptomyces pratisoli</name>
    <dbReference type="NCBI Taxonomy" id="3139917"/>
    <lineage>
        <taxon>Bacteria</taxon>
        <taxon>Bacillati</taxon>
        <taxon>Actinomycetota</taxon>
        <taxon>Actinomycetes</taxon>
        <taxon>Kitasatosporales</taxon>
        <taxon>Streptomycetaceae</taxon>
        <taxon>Streptomyces</taxon>
    </lineage>
</organism>
<sequence>MTYRVLSIKEGDQQEGSFGGVAPLQGGQEMARWVPYFAVADADAVVAAVQGNEGSVLMPAADVPDVGRIAWLEDPSHAVFAVLKPNRRQG</sequence>
<dbReference type="Proteomes" id="UP001375539">
    <property type="component" value="Unassembled WGS sequence"/>
</dbReference>
<name>A0ACC6QUV7_9ACTN</name>
<protein>
    <submittedName>
        <fullName evidence="1">Uncharacterized protein</fullName>
    </submittedName>
</protein>
<accession>A0ACC6QUV7</accession>
<keyword evidence="2" id="KW-1185">Reference proteome</keyword>
<evidence type="ECO:0000313" key="1">
    <source>
        <dbReference type="EMBL" id="MEJ8662070.1"/>
    </source>
</evidence>
<evidence type="ECO:0000313" key="2">
    <source>
        <dbReference type="Proteomes" id="UP001375539"/>
    </source>
</evidence>
<proteinExistence type="predicted"/>
<reference evidence="1" key="1">
    <citation type="submission" date="2024-03" db="EMBL/GenBank/DDBJ databases">
        <title>Novel Streptomyces species of biotechnological and ecological value are a feature of Machair soil.</title>
        <authorList>
            <person name="Prole J.R."/>
            <person name="Goodfellow M."/>
            <person name="Allenby N."/>
            <person name="Ward A.C."/>
        </authorList>
    </citation>
    <scope>NUCLEOTIDE SEQUENCE</scope>
    <source>
        <strain evidence="1">MS1.AVA.4</strain>
    </source>
</reference>